<sequence length="336" mass="35061">MDNLVASAGTLLTSPRVIIPAGRSVEPKINSQALLRKLKVANPSQSLVFWIALTGEQDQATDLVEAVVAEFEAAVAEGALPEYEGLKLTVGEVSYSVEVDPESEVSKMSLLLVVAGIGVLVTLTYVLVRVFLDDTIRTPEDLAELTDDAVLAPLGDSPVSQQIASGLPYLVPEGTGRVVAFSGIAHSAVSVADDVARALGASGRRVAVVDLDLRNRPMGSGGTGVAEVVAGDVPLEDAVGHEGPITQLLAGGRVPNPGDFLTRTAFAAVLEKLRHTHDWVLLNTTPLCEASDGVLASRLAATTLLVLATGEKRSQVREALNLVEASNLDIAALVVQ</sequence>
<gene>
    <name evidence="2" type="ORF">EII35_10040</name>
</gene>
<dbReference type="OrthoDB" id="9812433at2"/>
<keyword evidence="1" id="KW-0472">Membrane</keyword>
<protein>
    <submittedName>
        <fullName evidence="2">Uncharacterized protein</fullName>
    </submittedName>
</protein>
<dbReference type="PANTHER" id="PTHR32309">
    <property type="entry name" value="TYROSINE-PROTEIN KINASE"/>
    <property type="match status" value="1"/>
</dbReference>
<dbReference type="Proteomes" id="UP000280935">
    <property type="component" value="Unassembled WGS sequence"/>
</dbReference>
<dbReference type="InterPro" id="IPR027417">
    <property type="entry name" value="P-loop_NTPase"/>
</dbReference>
<dbReference type="PANTHER" id="PTHR32309:SF13">
    <property type="entry name" value="FERRIC ENTEROBACTIN TRANSPORT PROTEIN FEPE"/>
    <property type="match status" value="1"/>
</dbReference>
<keyword evidence="1" id="KW-0812">Transmembrane</keyword>
<organism evidence="2 3">
    <name type="scientific">Arachnia propionica</name>
    <dbReference type="NCBI Taxonomy" id="1750"/>
    <lineage>
        <taxon>Bacteria</taxon>
        <taxon>Bacillati</taxon>
        <taxon>Actinomycetota</taxon>
        <taxon>Actinomycetes</taxon>
        <taxon>Propionibacteriales</taxon>
        <taxon>Propionibacteriaceae</taxon>
        <taxon>Arachnia</taxon>
    </lineage>
</organism>
<proteinExistence type="predicted"/>
<dbReference type="RefSeq" id="WP_125228336.1">
    <property type="nucleotide sequence ID" value="NZ_RQYT01000024.1"/>
</dbReference>
<evidence type="ECO:0000313" key="3">
    <source>
        <dbReference type="Proteomes" id="UP000280935"/>
    </source>
</evidence>
<reference evidence="2 3" key="1">
    <citation type="submission" date="2018-11" db="EMBL/GenBank/DDBJ databases">
        <title>Genomes From Bacteria Associated with the Canine Oral Cavity: a Test Case for Automated Genome-Based Taxonomic Assignment.</title>
        <authorList>
            <person name="Coil D.A."/>
            <person name="Jospin G."/>
            <person name="Darling A.E."/>
            <person name="Wallis C."/>
            <person name="Davis I.J."/>
            <person name="Harris S."/>
            <person name="Eisen J.A."/>
            <person name="Holcombe L.J."/>
            <person name="O'Flynn C."/>
        </authorList>
    </citation>
    <scope>NUCLEOTIDE SEQUENCE [LARGE SCALE GENOMIC DNA]</scope>
    <source>
        <strain evidence="2 3">OH2822_COT-296</strain>
    </source>
</reference>
<dbReference type="SUPFAM" id="SSF52540">
    <property type="entry name" value="P-loop containing nucleoside triphosphate hydrolases"/>
    <property type="match status" value="1"/>
</dbReference>
<dbReference type="Gene3D" id="3.40.50.300">
    <property type="entry name" value="P-loop containing nucleotide triphosphate hydrolases"/>
    <property type="match status" value="1"/>
</dbReference>
<name>A0A3P1WRZ7_9ACTN</name>
<dbReference type="GO" id="GO:0005886">
    <property type="term" value="C:plasma membrane"/>
    <property type="evidence" value="ECO:0007669"/>
    <property type="project" value="TreeGrafter"/>
</dbReference>
<keyword evidence="1" id="KW-1133">Transmembrane helix</keyword>
<dbReference type="GO" id="GO:0004713">
    <property type="term" value="F:protein tyrosine kinase activity"/>
    <property type="evidence" value="ECO:0007669"/>
    <property type="project" value="TreeGrafter"/>
</dbReference>
<dbReference type="InterPro" id="IPR050445">
    <property type="entry name" value="Bact_polysacc_biosynth/exp"/>
</dbReference>
<feature type="transmembrane region" description="Helical" evidence="1">
    <location>
        <begin position="110"/>
        <end position="132"/>
    </location>
</feature>
<comment type="caution">
    <text evidence="2">The sequence shown here is derived from an EMBL/GenBank/DDBJ whole genome shotgun (WGS) entry which is preliminary data.</text>
</comment>
<evidence type="ECO:0000313" key="2">
    <source>
        <dbReference type="EMBL" id="RRD49031.1"/>
    </source>
</evidence>
<dbReference type="EMBL" id="RQYT01000024">
    <property type="protein sequence ID" value="RRD49031.1"/>
    <property type="molecule type" value="Genomic_DNA"/>
</dbReference>
<evidence type="ECO:0000256" key="1">
    <source>
        <dbReference type="SAM" id="Phobius"/>
    </source>
</evidence>
<dbReference type="AlphaFoldDB" id="A0A3P1WRZ7"/>
<accession>A0A3P1WRZ7</accession>